<accession>A0A0G4ELZ7</accession>
<feature type="transmembrane region" description="Helical" evidence="3">
    <location>
        <begin position="130"/>
        <end position="153"/>
    </location>
</feature>
<keyword evidence="3" id="KW-0812">Transmembrane</keyword>
<feature type="signal peptide" evidence="4">
    <location>
        <begin position="1"/>
        <end position="15"/>
    </location>
</feature>
<keyword evidence="7" id="KW-1185">Reference proteome</keyword>
<keyword evidence="4" id="KW-0732">Signal</keyword>
<evidence type="ECO:0000256" key="3">
    <source>
        <dbReference type="SAM" id="Phobius"/>
    </source>
</evidence>
<dbReference type="PROSITE" id="PS50222">
    <property type="entry name" value="EF_HAND_2"/>
    <property type="match status" value="2"/>
</dbReference>
<evidence type="ECO:0000256" key="2">
    <source>
        <dbReference type="SAM" id="MobiDB-lite"/>
    </source>
</evidence>
<feature type="region of interest" description="Disordered" evidence="2">
    <location>
        <begin position="268"/>
        <end position="297"/>
    </location>
</feature>
<dbReference type="VEuPathDB" id="CryptoDB:Vbra_5109"/>
<evidence type="ECO:0000256" key="1">
    <source>
        <dbReference type="ARBA" id="ARBA00022837"/>
    </source>
</evidence>
<protein>
    <recommendedName>
        <fullName evidence="5">EF-hand domain-containing protein</fullName>
    </recommendedName>
</protein>
<feature type="transmembrane region" description="Helical" evidence="3">
    <location>
        <begin position="160"/>
        <end position="179"/>
    </location>
</feature>
<dbReference type="OrthoDB" id="186625at2759"/>
<dbReference type="GO" id="GO:0005509">
    <property type="term" value="F:calcium ion binding"/>
    <property type="evidence" value="ECO:0007669"/>
    <property type="project" value="InterPro"/>
</dbReference>
<keyword evidence="3" id="KW-1133">Transmembrane helix</keyword>
<reference evidence="6 7" key="1">
    <citation type="submission" date="2014-11" db="EMBL/GenBank/DDBJ databases">
        <authorList>
            <person name="Zhu J."/>
            <person name="Qi W."/>
            <person name="Song R."/>
        </authorList>
    </citation>
    <scope>NUCLEOTIDE SEQUENCE [LARGE SCALE GENOMIC DNA]</scope>
</reference>
<gene>
    <name evidence="6" type="ORF">Vbra_5109</name>
</gene>
<sequence length="297" mass="32341">MQLAFVLLLPALAAASSLALLRCRQPSFISLPPYRTRLLRPSCTRRRASPAAGSSVVLSDGGSSAGGGGGGDGGGTVDVSGDELSEEGDVVGAKAWPGGAYVASKLHSRTKKILHKSVEHSISHMIGHNIVHFINVVILAFKTTVIGGLSALFSWAFRPIGALIFSVGGASGVSTWTILEVSRHPVDMFRKIPFLRQRFLTWAFTSLDTDGSGFIDETEALMAFRLVGIPFTHKQMHARFRAFDRDRNGKIDFDEFCHEVTRVWHEQDEAKRKRMAAERRARKEAKKAAQAAQRGVA</sequence>
<dbReference type="InterPro" id="IPR002048">
    <property type="entry name" value="EF_hand_dom"/>
</dbReference>
<evidence type="ECO:0000259" key="5">
    <source>
        <dbReference type="PROSITE" id="PS50222"/>
    </source>
</evidence>
<dbReference type="STRING" id="1169540.A0A0G4ELZ7"/>
<keyword evidence="1" id="KW-0106">Calcium</keyword>
<dbReference type="Gene3D" id="1.10.238.10">
    <property type="entry name" value="EF-hand"/>
    <property type="match status" value="1"/>
</dbReference>
<feature type="compositionally biased region" description="Low complexity" evidence="2">
    <location>
        <begin position="288"/>
        <end position="297"/>
    </location>
</feature>
<evidence type="ECO:0000313" key="7">
    <source>
        <dbReference type="Proteomes" id="UP000041254"/>
    </source>
</evidence>
<dbReference type="InterPro" id="IPR011992">
    <property type="entry name" value="EF-hand-dom_pair"/>
</dbReference>
<dbReference type="InParanoid" id="A0A0G4ELZ7"/>
<feature type="domain" description="EF-hand" evidence="5">
    <location>
        <begin position="231"/>
        <end position="266"/>
    </location>
</feature>
<dbReference type="EMBL" id="CDMY01000257">
    <property type="protein sequence ID" value="CEL97858.1"/>
    <property type="molecule type" value="Genomic_DNA"/>
</dbReference>
<proteinExistence type="predicted"/>
<dbReference type="PROSITE" id="PS00018">
    <property type="entry name" value="EF_HAND_1"/>
    <property type="match status" value="1"/>
</dbReference>
<evidence type="ECO:0000313" key="6">
    <source>
        <dbReference type="EMBL" id="CEL97858.1"/>
    </source>
</evidence>
<feature type="domain" description="EF-hand" evidence="5">
    <location>
        <begin position="195"/>
        <end position="230"/>
    </location>
</feature>
<feature type="compositionally biased region" description="Gly residues" evidence="2">
    <location>
        <begin position="63"/>
        <end position="76"/>
    </location>
</feature>
<feature type="compositionally biased region" description="Basic and acidic residues" evidence="2">
    <location>
        <begin position="268"/>
        <end position="281"/>
    </location>
</feature>
<dbReference type="Pfam" id="PF13499">
    <property type="entry name" value="EF-hand_7"/>
    <property type="match status" value="1"/>
</dbReference>
<evidence type="ECO:0000256" key="4">
    <source>
        <dbReference type="SAM" id="SignalP"/>
    </source>
</evidence>
<feature type="chain" id="PRO_5012768514" description="EF-hand domain-containing protein" evidence="4">
    <location>
        <begin position="16"/>
        <end position="297"/>
    </location>
</feature>
<dbReference type="Proteomes" id="UP000041254">
    <property type="component" value="Unassembled WGS sequence"/>
</dbReference>
<dbReference type="SMART" id="SM00054">
    <property type="entry name" value="EFh"/>
    <property type="match status" value="2"/>
</dbReference>
<organism evidence="6 7">
    <name type="scientific">Vitrella brassicaformis (strain CCMP3155)</name>
    <dbReference type="NCBI Taxonomy" id="1169540"/>
    <lineage>
        <taxon>Eukaryota</taxon>
        <taxon>Sar</taxon>
        <taxon>Alveolata</taxon>
        <taxon>Colpodellida</taxon>
        <taxon>Vitrellaceae</taxon>
        <taxon>Vitrella</taxon>
    </lineage>
</organism>
<feature type="region of interest" description="Disordered" evidence="2">
    <location>
        <begin position="50"/>
        <end position="79"/>
    </location>
</feature>
<dbReference type="AlphaFoldDB" id="A0A0G4ELZ7"/>
<dbReference type="InterPro" id="IPR018247">
    <property type="entry name" value="EF_Hand_1_Ca_BS"/>
</dbReference>
<name>A0A0G4ELZ7_VITBC</name>
<feature type="compositionally biased region" description="Low complexity" evidence="2">
    <location>
        <begin position="53"/>
        <end position="62"/>
    </location>
</feature>
<dbReference type="CDD" id="cd00051">
    <property type="entry name" value="EFh"/>
    <property type="match status" value="1"/>
</dbReference>
<keyword evidence="3" id="KW-0472">Membrane</keyword>
<dbReference type="SUPFAM" id="SSF47473">
    <property type="entry name" value="EF-hand"/>
    <property type="match status" value="1"/>
</dbReference>